<proteinExistence type="predicted"/>
<dbReference type="AlphaFoldDB" id="A0A4P6LXE3"/>
<organism evidence="2 3">
    <name type="scientific">Blautia producta</name>
    <dbReference type="NCBI Taxonomy" id="33035"/>
    <lineage>
        <taxon>Bacteria</taxon>
        <taxon>Bacillati</taxon>
        <taxon>Bacillota</taxon>
        <taxon>Clostridia</taxon>
        <taxon>Lachnospirales</taxon>
        <taxon>Lachnospiraceae</taxon>
        <taxon>Blautia</taxon>
    </lineage>
</organism>
<dbReference type="PANTHER" id="PTHR47099:SF1">
    <property type="entry name" value="METHYLCOBAMIDE:COM METHYLTRANSFERASE MTBA"/>
    <property type="match status" value="1"/>
</dbReference>
<dbReference type="Pfam" id="PF01208">
    <property type="entry name" value="URO-D"/>
    <property type="match status" value="1"/>
</dbReference>
<dbReference type="CDD" id="cd03465">
    <property type="entry name" value="URO-D_like"/>
    <property type="match status" value="1"/>
</dbReference>
<name>A0A4P6LXE3_9FIRM</name>
<gene>
    <name evidence="2" type="primary">hemE_4</name>
    <name evidence="2" type="ORF">PMF13cell1_02817</name>
</gene>
<keyword evidence="2" id="KW-0456">Lyase</keyword>
<dbReference type="KEGG" id="bpro:PMF13cell1_02817"/>
<sequence length="346" mass="38223">MKEYMNSYERCLAAIQFRDVDRMPTDLHNFLMCAEESEMDFGEFVLDDSAMAKMQISMWKEFGHDMLLIENGTAALAQALGCGVIYRKKGAPVAHTTAVKQLEDIRNLEMPADFWESPLLKAQILTVERLVQHFGREVFLIGRGDQGPFSLASQLYGMDRLLEDLMDEEAEEDVHRLLEFCTSACIAYHEKLLQLGVPMTSMGDSTAGPDVISPAMYETFAVPYEKKVIEAVHRKGGLISLHICGNATKIIDKMCSLGADVLEIDQKTDLKTAVKEAKENCALLGQVNPVLLSNGTQQEVKEAAERILQIVGEKTSTGFILGPGCALGGDTPKENIRALIDSVKTI</sequence>
<dbReference type="EC" id="4.1.1.37" evidence="2"/>
<dbReference type="Gene3D" id="3.20.20.210">
    <property type="match status" value="1"/>
</dbReference>
<dbReference type="InterPro" id="IPR038071">
    <property type="entry name" value="UROD/MetE-like_sf"/>
</dbReference>
<dbReference type="GO" id="GO:0006779">
    <property type="term" value="P:porphyrin-containing compound biosynthetic process"/>
    <property type="evidence" value="ECO:0007669"/>
    <property type="project" value="InterPro"/>
</dbReference>
<evidence type="ECO:0000259" key="1">
    <source>
        <dbReference type="Pfam" id="PF01208"/>
    </source>
</evidence>
<dbReference type="InterPro" id="IPR000257">
    <property type="entry name" value="Uroporphyrinogen_deCOase"/>
</dbReference>
<dbReference type="GO" id="GO:0004853">
    <property type="term" value="F:uroporphyrinogen decarboxylase activity"/>
    <property type="evidence" value="ECO:0007669"/>
    <property type="project" value="UniProtKB-EC"/>
</dbReference>
<dbReference type="EMBL" id="CP035945">
    <property type="protein sequence ID" value="QBE97261.1"/>
    <property type="molecule type" value="Genomic_DNA"/>
</dbReference>
<dbReference type="RefSeq" id="WP_130181101.1">
    <property type="nucleotide sequence ID" value="NZ_CP035945.1"/>
</dbReference>
<feature type="domain" description="Uroporphyrinogen decarboxylase (URO-D)" evidence="1">
    <location>
        <begin position="9"/>
        <end position="345"/>
    </location>
</feature>
<dbReference type="SUPFAM" id="SSF51726">
    <property type="entry name" value="UROD/MetE-like"/>
    <property type="match status" value="1"/>
</dbReference>
<dbReference type="PANTHER" id="PTHR47099">
    <property type="entry name" value="METHYLCOBAMIDE:COM METHYLTRANSFERASE MTBA"/>
    <property type="match status" value="1"/>
</dbReference>
<dbReference type="InterPro" id="IPR052024">
    <property type="entry name" value="Methanogen_methyltrans"/>
</dbReference>
<evidence type="ECO:0000313" key="3">
    <source>
        <dbReference type="Proteomes" id="UP000289794"/>
    </source>
</evidence>
<accession>A0A4P6LXE3</accession>
<dbReference type="Proteomes" id="UP000289794">
    <property type="component" value="Chromosome"/>
</dbReference>
<evidence type="ECO:0000313" key="2">
    <source>
        <dbReference type="EMBL" id="QBE97261.1"/>
    </source>
</evidence>
<reference evidence="2 3" key="1">
    <citation type="submission" date="2019-01" db="EMBL/GenBank/DDBJ databases">
        <title>PMF-metabolizing Aryl O-demethylase.</title>
        <authorList>
            <person name="Kim M."/>
        </authorList>
    </citation>
    <scope>NUCLEOTIDE SEQUENCE [LARGE SCALE GENOMIC DNA]</scope>
    <source>
        <strain evidence="2 3">PMF1</strain>
    </source>
</reference>
<protein>
    <submittedName>
        <fullName evidence="2">Uroporphyrinogen decarboxylase</fullName>
        <ecNumber evidence="2">4.1.1.37</ecNumber>
    </submittedName>
</protein>